<comment type="caution">
    <text evidence="2">The sequence shown here is derived from an EMBL/GenBank/DDBJ whole genome shotgun (WGS) entry which is preliminary data.</text>
</comment>
<dbReference type="PANTHER" id="PTHR37941">
    <property type="entry name" value="FUMARASE E-RELATED"/>
    <property type="match status" value="1"/>
</dbReference>
<keyword evidence="3" id="KW-1185">Reference proteome</keyword>
<dbReference type="InterPro" id="IPR038026">
    <property type="entry name" value="MtlR-like_sf"/>
</dbReference>
<sequence length="130" mass="14700">MPRRTSHTAEQITAAVKEIQEQTDRGSAIVGAAMMEEMMAVVFQKRMSDMNRTHYDAFFGQNGPGGTLSNKIELFYAFGLCNESLYKAMHGIRSIRNKFAHRIEPLRRRAGRRAGSAGQGRPIRLDRLTR</sequence>
<dbReference type="InterPro" id="IPR007761">
    <property type="entry name" value="MtlR-like"/>
</dbReference>
<dbReference type="SUPFAM" id="SSF158668">
    <property type="entry name" value="MtlR-like"/>
    <property type="match status" value="1"/>
</dbReference>
<dbReference type="RefSeq" id="WP_163161011.1">
    <property type="nucleotide sequence ID" value="NZ_VKHP01000248.1"/>
</dbReference>
<dbReference type="GO" id="GO:0045892">
    <property type="term" value="P:negative regulation of DNA-templated transcription"/>
    <property type="evidence" value="ECO:0007669"/>
    <property type="project" value="TreeGrafter"/>
</dbReference>
<evidence type="ECO:0000313" key="2">
    <source>
        <dbReference type="EMBL" id="NEV01522.1"/>
    </source>
</evidence>
<reference evidence="2 3" key="1">
    <citation type="journal article" date="2020" name="Arch. Microbiol.">
        <title>Bradyrhizobium uaiense sp. nov., a new highly efficient cowpea symbiont.</title>
        <authorList>
            <person name="Cabral Michel D."/>
            <person name="Azarias Guimaraes A."/>
            <person name="Martins da Costa E."/>
            <person name="Soares de Carvalho T."/>
            <person name="Balsanelli E."/>
            <person name="Willems A."/>
            <person name="Maltempi de Souza E."/>
            <person name="de Souza Moreira F.M."/>
        </authorList>
    </citation>
    <scope>NUCLEOTIDE SEQUENCE [LARGE SCALE GENOMIC DNA]</scope>
    <source>
        <strain evidence="2 3">UFLA 03-164</strain>
    </source>
</reference>
<protein>
    <submittedName>
        <fullName evidence="2">DUF4145 domain-containing protein</fullName>
    </submittedName>
</protein>
<dbReference type="AlphaFoldDB" id="A0A6P1BVE9"/>
<evidence type="ECO:0000313" key="3">
    <source>
        <dbReference type="Proteomes" id="UP000468531"/>
    </source>
</evidence>
<organism evidence="2 3">
    <name type="scientific">Bradyrhizobium uaiense</name>
    <dbReference type="NCBI Taxonomy" id="2594946"/>
    <lineage>
        <taxon>Bacteria</taxon>
        <taxon>Pseudomonadati</taxon>
        <taxon>Pseudomonadota</taxon>
        <taxon>Alphaproteobacteria</taxon>
        <taxon>Hyphomicrobiales</taxon>
        <taxon>Nitrobacteraceae</taxon>
        <taxon>Bradyrhizobium</taxon>
    </lineage>
</organism>
<dbReference type="PANTHER" id="PTHR37941:SF1">
    <property type="entry name" value="FUMARASE E-RELATED"/>
    <property type="match status" value="1"/>
</dbReference>
<evidence type="ECO:0000256" key="1">
    <source>
        <dbReference type="SAM" id="MobiDB-lite"/>
    </source>
</evidence>
<gene>
    <name evidence="2" type="ORF">FNJ47_38565</name>
</gene>
<dbReference type="Gene3D" id="1.20.120.330">
    <property type="entry name" value="Nucleotidyltransferases domain 2"/>
    <property type="match status" value="1"/>
</dbReference>
<proteinExistence type="predicted"/>
<feature type="region of interest" description="Disordered" evidence="1">
    <location>
        <begin position="106"/>
        <end position="130"/>
    </location>
</feature>
<accession>A0A6P1BVE9</accession>
<dbReference type="EMBL" id="VKHP01000248">
    <property type="protein sequence ID" value="NEV01522.1"/>
    <property type="molecule type" value="Genomic_DNA"/>
</dbReference>
<dbReference type="Proteomes" id="UP000468531">
    <property type="component" value="Unassembled WGS sequence"/>
</dbReference>
<name>A0A6P1BVE9_9BRAD</name>